<dbReference type="EMBL" id="CVRI01000050">
    <property type="protein sequence ID" value="CRK99251.1"/>
    <property type="molecule type" value="Genomic_DNA"/>
</dbReference>
<sequence length="112" mass="13400">MLKGNEIRKSSLNRLQSPTIIRRIHKRRKFDAGSLCKSIRIYIFLIWRVLFEQNEVKREPELNHPHCRCQSHETLDMIACSERNKTKRCRRQEGEEKKNIILHYDAISAINI</sequence>
<evidence type="ECO:0000313" key="1">
    <source>
        <dbReference type="EMBL" id="CRK99251.1"/>
    </source>
</evidence>
<dbReference type="Proteomes" id="UP000183832">
    <property type="component" value="Unassembled WGS sequence"/>
</dbReference>
<organism evidence="1 2">
    <name type="scientific">Clunio marinus</name>
    <dbReference type="NCBI Taxonomy" id="568069"/>
    <lineage>
        <taxon>Eukaryota</taxon>
        <taxon>Metazoa</taxon>
        <taxon>Ecdysozoa</taxon>
        <taxon>Arthropoda</taxon>
        <taxon>Hexapoda</taxon>
        <taxon>Insecta</taxon>
        <taxon>Pterygota</taxon>
        <taxon>Neoptera</taxon>
        <taxon>Endopterygota</taxon>
        <taxon>Diptera</taxon>
        <taxon>Nematocera</taxon>
        <taxon>Chironomoidea</taxon>
        <taxon>Chironomidae</taxon>
        <taxon>Clunio</taxon>
    </lineage>
</organism>
<accession>A0A1J1IGB7</accession>
<dbReference type="AlphaFoldDB" id="A0A1J1IGB7"/>
<keyword evidence="2" id="KW-1185">Reference proteome</keyword>
<name>A0A1J1IGB7_9DIPT</name>
<gene>
    <name evidence="1" type="ORF">CLUMA_CG012725</name>
</gene>
<protein>
    <submittedName>
        <fullName evidence="1">CLUMA_CG012725, isoform A</fullName>
    </submittedName>
</protein>
<reference evidence="1 2" key="1">
    <citation type="submission" date="2015-04" db="EMBL/GenBank/DDBJ databases">
        <authorList>
            <person name="Syromyatnikov M.Y."/>
            <person name="Popov V.N."/>
        </authorList>
    </citation>
    <scope>NUCLEOTIDE SEQUENCE [LARGE SCALE GENOMIC DNA]</scope>
</reference>
<proteinExistence type="predicted"/>
<evidence type="ECO:0000313" key="2">
    <source>
        <dbReference type="Proteomes" id="UP000183832"/>
    </source>
</evidence>